<evidence type="ECO:0000313" key="1">
    <source>
        <dbReference type="EMBL" id="CAA9362906.1"/>
    </source>
</evidence>
<dbReference type="EMBL" id="CADCUE010000298">
    <property type="protein sequence ID" value="CAA9362906.1"/>
    <property type="molecule type" value="Genomic_DNA"/>
</dbReference>
<organism evidence="1">
    <name type="scientific">uncultured Frankineae bacterium</name>
    <dbReference type="NCBI Taxonomy" id="437475"/>
    <lineage>
        <taxon>Bacteria</taxon>
        <taxon>Bacillati</taxon>
        <taxon>Actinomycetota</taxon>
        <taxon>Actinomycetes</taxon>
        <taxon>Frankiales</taxon>
        <taxon>environmental samples</taxon>
    </lineage>
</organism>
<evidence type="ECO:0008006" key="2">
    <source>
        <dbReference type="Google" id="ProtNLM"/>
    </source>
</evidence>
<proteinExistence type="predicted"/>
<sequence length="64" mass="6421">AVATPAEDVRAQVLAHRALGSALRAVGDEQGARAALTEALRTARSTGQRSEVAATEGLLAALPG</sequence>
<feature type="non-terminal residue" evidence="1">
    <location>
        <position position="1"/>
    </location>
</feature>
<protein>
    <recommendedName>
        <fullName evidence="2">RNA polymerase ECF-type sigma factor</fullName>
    </recommendedName>
</protein>
<reference evidence="1" key="1">
    <citation type="submission" date="2020-02" db="EMBL/GenBank/DDBJ databases">
        <authorList>
            <person name="Meier V. D."/>
        </authorList>
    </citation>
    <scope>NUCLEOTIDE SEQUENCE</scope>
    <source>
        <strain evidence="1">AVDCRST_MAG16</strain>
    </source>
</reference>
<name>A0A6J4MLP9_9ACTN</name>
<dbReference type="AlphaFoldDB" id="A0A6J4MLP9"/>
<gene>
    <name evidence="1" type="ORF">AVDCRST_MAG16-3193</name>
</gene>
<accession>A0A6J4MLP9</accession>